<sequence length="226" mass="24937">MRILVVEDDVRIADVLRRALGEAGYAVDVTHSTTAALEAFALETHDLVILDLLLPGLRGGGMEVCRLMRVESSDVPILMLTAVDSPRNRVLGLDAGADDYLTKPFHLQELLARVRALLRRAPRADHPIVSVDGVSLNPATRVAIRAERTIPLTGKEFAVLEYLMRNAGTIVSASDLIDHAWDGNYDGYSNVVQTYIRYLRQKVNEPGESDFIRTHRGMGYSVGQLT</sequence>
<dbReference type="GO" id="GO:0000156">
    <property type="term" value="F:phosphorelay response regulator activity"/>
    <property type="evidence" value="ECO:0007669"/>
    <property type="project" value="TreeGrafter"/>
</dbReference>
<dbReference type="Gene3D" id="6.10.250.690">
    <property type="match status" value="1"/>
</dbReference>
<dbReference type="PANTHER" id="PTHR48111">
    <property type="entry name" value="REGULATOR OF RPOS"/>
    <property type="match status" value="1"/>
</dbReference>
<dbReference type="Proteomes" id="UP000256541">
    <property type="component" value="Unassembled WGS sequence"/>
</dbReference>
<evidence type="ECO:0000256" key="1">
    <source>
        <dbReference type="ARBA" id="ARBA00022553"/>
    </source>
</evidence>
<dbReference type="Gene3D" id="3.40.50.2300">
    <property type="match status" value="1"/>
</dbReference>
<dbReference type="SUPFAM" id="SSF52172">
    <property type="entry name" value="CheY-like"/>
    <property type="match status" value="1"/>
</dbReference>
<keyword evidence="2" id="KW-0902">Two-component regulatory system</keyword>
<dbReference type="Pfam" id="PF00072">
    <property type="entry name" value="Response_reg"/>
    <property type="match status" value="1"/>
</dbReference>
<dbReference type="OrthoDB" id="9812490at2"/>
<feature type="domain" description="Response regulatory" evidence="8">
    <location>
        <begin position="2"/>
        <end position="118"/>
    </location>
</feature>
<dbReference type="InterPro" id="IPR036388">
    <property type="entry name" value="WH-like_DNA-bd_sf"/>
</dbReference>
<keyword evidence="1 6" id="KW-0597">Phosphoprotein</keyword>
<reference evidence="10 11" key="1">
    <citation type="submission" date="2017-04" db="EMBL/GenBank/DDBJ databases">
        <title>Comparative genome analysis of Subtercola boreus.</title>
        <authorList>
            <person name="Cho Y.-J."/>
            <person name="Cho A."/>
            <person name="Kim O.-S."/>
            <person name="Lee J.-I."/>
        </authorList>
    </citation>
    <scope>NUCLEOTIDE SEQUENCE [LARGE SCALE GENOMIC DNA]</scope>
    <source>
        <strain evidence="10 11">P27479</strain>
    </source>
</reference>
<feature type="DNA-binding region" description="OmpR/PhoB-type" evidence="7">
    <location>
        <begin position="126"/>
        <end position="224"/>
    </location>
</feature>
<name>A0A3E0W407_9MICO</name>
<dbReference type="SMART" id="SM00448">
    <property type="entry name" value="REC"/>
    <property type="match status" value="1"/>
</dbReference>
<dbReference type="AlphaFoldDB" id="A0A3E0W407"/>
<dbReference type="GO" id="GO:0006355">
    <property type="term" value="P:regulation of DNA-templated transcription"/>
    <property type="evidence" value="ECO:0007669"/>
    <property type="project" value="InterPro"/>
</dbReference>
<dbReference type="InterPro" id="IPR001789">
    <property type="entry name" value="Sig_transdc_resp-reg_receiver"/>
</dbReference>
<accession>A0A3E0W407</accession>
<evidence type="ECO:0000259" key="8">
    <source>
        <dbReference type="PROSITE" id="PS50110"/>
    </source>
</evidence>
<dbReference type="GO" id="GO:0032993">
    <property type="term" value="C:protein-DNA complex"/>
    <property type="evidence" value="ECO:0007669"/>
    <property type="project" value="TreeGrafter"/>
</dbReference>
<evidence type="ECO:0000259" key="9">
    <source>
        <dbReference type="PROSITE" id="PS51755"/>
    </source>
</evidence>
<evidence type="ECO:0000256" key="3">
    <source>
        <dbReference type="ARBA" id="ARBA00023015"/>
    </source>
</evidence>
<comment type="caution">
    <text evidence="10">The sequence shown here is derived from an EMBL/GenBank/DDBJ whole genome shotgun (WGS) entry which is preliminary data.</text>
</comment>
<dbReference type="InterPro" id="IPR039420">
    <property type="entry name" value="WalR-like"/>
</dbReference>
<keyword evidence="3" id="KW-0805">Transcription regulation</keyword>
<dbReference type="Gene3D" id="1.10.10.10">
    <property type="entry name" value="Winged helix-like DNA-binding domain superfamily/Winged helix DNA-binding domain"/>
    <property type="match status" value="1"/>
</dbReference>
<dbReference type="CDD" id="cd00383">
    <property type="entry name" value="trans_reg_C"/>
    <property type="match status" value="1"/>
</dbReference>
<protein>
    <submittedName>
        <fullName evidence="10">DNA-binding response regulator</fullName>
    </submittedName>
</protein>
<evidence type="ECO:0000256" key="6">
    <source>
        <dbReference type="PROSITE-ProRule" id="PRU00169"/>
    </source>
</evidence>
<dbReference type="PANTHER" id="PTHR48111:SF1">
    <property type="entry name" value="TWO-COMPONENT RESPONSE REGULATOR ORR33"/>
    <property type="match status" value="1"/>
</dbReference>
<dbReference type="Pfam" id="PF00486">
    <property type="entry name" value="Trans_reg_C"/>
    <property type="match status" value="1"/>
</dbReference>
<dbReference type="SMART" id="SM00862">
    <property type="entry name" value="Trans_reg_C"/>
    <property type="match status" value="1"/>
</dbReference>
<dbReference type="GO" id="GO:0005829">
    <property type="term" value="C:cytosol"/>
    <property type="evidence" value="ECO:0007669"/>
    <property type="project" value="TreeGrafter"/>
</dbReference>
<keyword evidence="4 7" id="KW-0238">DNA-binding</keyword>
<evidence type="ECO:0000256" key="2">
    <source>
        <dbReference type="ARBA" id="ARBA00023012"/>
    </source>
</evidence>
<keyword evidence="5" id="KW-0804">Transcription</keyword>
<organism evidence="10 11">
    <name type="scientific">Subtercola boreus</name>
    <dbReference type="NCBI Taxonomy" id="120213"/>
    <lineage>
        <taxon>Bacteria</taxon>
        <taxon>Bacillati</taxon>
        <taxon>Actinomycetota</taxon>
        <taxon>Actinomycetes</taxon>
        <taxon>Micrococcales</taxon>
        <taxon>Microbacteriaceae</taxon>
        <taxon>Subtercola</taxon>
    </lineage>
</organism>
<dbReference type="InterPro" id="IPR001867">
    <property type="entry name" value="OmpR/PhoB-type_DNA-bd"/>
</dbReference>
<evidence type="ECO:0000313" key="10">
    <source>
        <dbReference type="EMBL" id="RFA17062.1"/>
    </source>
</evidence>
<dbReference type="EMBL" id="NBXB01000006">
    <property type="protein sequence ID" value="RFA17062.1"/>
    <property type="molecule type" value="Genomic_DNA"/>
</dbReference>
<dbReference type="PROSITE" id="PS50110">
    <property type="entry name" value="RESPONSE_REGULATORY"/>
    <property type="match status" value="1"/>
</dbReference>
<dbReference type="PROSITE" id="PS51755">
    <property type="entry name" value="OMPR_PHOB"/>
    <property type="match status" value="1"/>
</dbReference>
<feature type="modified residue" description="4-aspartylphosphate" evidence="6">
    <location>
        <position position="51"/>
    </location>
</feature>
<feature type="domain" description="OmpR/PhoB-type" evidence="9">
    <location>
        <begin position="126"/>
        <end position="224"/>
    </location>
</feature>
<gene>
    <name evidence="10" type="ORF">B7R22_01885</name>
</gene>
<evidence type="ECO:0000256" key="4">
    <source>
        <dbReference type="ARBA" id="ARBA00023125"/>
    </source>
</evidence>
<evidence type="ECO:0000313" key="11">
    <source>
        <dbReference type="Proteomes" id="UP000256541"/>
    </source>
</evidence>
<evidence type="ECO:0000256" key="7">
    <source>
        <dbReference type="PROSITE-ProRule" id="PRU01091"/>
    </source>
</evidence>
<evidence type="ECO:0000256" key="5">
    <source>
        <dbReference type="ARBA" id="ARBA00023163"/>
    </source>
</evidence>
<proteinExistence type="predicted"/>
<dbReference type="GO" id="GO:0000976">
    <property type="term" value="F:transcription cis-regulatory region binding"/>
    <property type="evidence" value="ECO:0007669"/>
    <property type="project" value="TreeGrafter"/>
</dbReference>
<dbReference type="InterPro" id="IPR011006">
    <property type="entry name" value="CheY-like_superfamily"/>
</dbReference>